<dbReference type="GeneID" id="81478131"/>
<feature type="signal peptide" evidence="1">
    <location>
        <begin position="1"/>
        <end position="19"/>
    </location>
</feature>
<gene>
    <name evidence="2" type="ORF">M787_002280</name>
</gene>
<dbReference type="AlphaFoldDB" id="A0A173DYZ2"/>
<dbReference type="EMBL" id="CP015840">
    <property type="protein sequence ID" value="ANG66144.1"/>
    <property type="molecule type" value="Genomic_DNA"/>
</dbReference>
<feature type="chain" id="PRO_5008006239" evidence="1">
    <location>
        <begin position="20"/>
        <end position="199"/>
    </location>
</feature>
<keyword evidence="1" id="KW-0732">Signal</keyword>
<dbReference type="OrthoDB" id="18907at2"/>
<organism evidence="2 3">
    <name type="scientific">Chlamydia gallinacea 08-1274/3</name>
    <dbReference type="NCBI Taxonomy" id="1143323"/>
    <lineage>
        <taxon>Bacteria</taxon>
        <taxon>Pseudomonadati</taxon>
        <taxon>Chlamydiota</taxon>
        <taxon>Chlamydiia</taxon>
        <taxon>Chlamydiales</taxon>
        <taxon>Chlamydiaceae</taxon>
        <taxon>Chlamydia/Chlamydophila group</taxon>
        <taxon>Chlamydia</taxon>
    </lineage>
</organism>
<evidence type="ECO:0000313" key="3">
    <source>
        <dbReference type="Proteomes" id="UP000019147"/>
    </source>
</evidence>
<reference evidence="2 3" key="1">
    <citation type="journal article" date="2014" name="Syst. Appl. Microbiol.">
        <title>Evidence for the existence of two new members of the family Chlamydiaceae and proposal of Chlamydia avium sp. nov. and Chlamydia gallinacea sp. nov.</title>
        <authorList>
            <person name="Sachse K."/>
            <person name="Laroucau K."/>
            <person name="Riege K."/>
            <person name="Wehner S."/>
            <person name="Dilcher M."/>
            <person name="Creasy H.H."/>
            <person name="Weidmann M."/>
            <person name="Myers G."/>
            <person name="Vorimore F."/>
            <person name="Vicari N."/>
            <person name="Magnino S."/>
            <person name="Liebler-Tenorio E."/>
            <person name="Ruettger A."/>
            <person name="Bavoil P.M."/>
            <person name="Hufert F.T."/>
            <person name="Rossello-Mora R."/>
            <person name="Marz M."/>
        </authorList>
    </citation>
    <scope>NUCLEOTIDE SEQUENCE [LARGE SCALE GENOMIC DNA]</scope>
    <source>
        <strain evidence="2 3">08-1274/3</strain>
    </source>
</reference>
<evidence type="ECO:0000256" key="1">
    <source>
        <dbReference type="SAM" id="SignalP"/>
    </source>
</evidence>
<dbReference type="KEGG" id="cgz:M787_002280"/>
<dbReference type="STRING" id="1143323.M787_002280"/>
<sequence>MRKILSFLLFCFVSCGCTSCVGYRLVNSSNVLSALGKSIRSEGIDLSPIDNDVLGQLTAAIIYELSKRSLTAHSGETNSRYLLKVRLLNEIDENAGFTYAPNKINDKTPKHFIVSNEGRLSLSAQVQLIDKHSGQVVIDEHVARKSVAFDFEPDLGITNAHQFALGQFEMHNEAIKSAQRVLYAHVAETIVQQVYYDLF</sequence>
<protein>
    <submittedName>
        <fullName evidence="2">Lipopolysaccharide-assembly family protein</fullName>
    </submittedName>
</protein>
<proteinExistence type="predicted"/>
<name>A0A173DYZ2_9CHLA</name>
<dbReference type="RefSeq" id="WP_021828844.1">
    <property type="nucleotide sequence ID" value="NZ_CP015840.1"/>
</dbReference>
<dbReference type="PROSITE" id="PS51257">
    <property type="entry name" value="PROKAR_LIPOPROTEIN"/>
    <property type="match status" value="1"/>
</dbReference>
<evidence type="ECO:0000313" key="2">
    <source>
        <dbReference type="EMBL" id="ANG66144.1"/>
    </source>
</evidence>
<accession>A0A173DYZ2</accession>
<dbReference type="Proteomes" id="UP000019147">
    <property type="component" value="Chromosome"/>
</dbReference>